<dbReference type="SUPFAM" id="SSF103473">
    <property type="entry name" value="MFS general substrate transporter"/>
    <property type="match status" value="1"/>
</dbReference>
<comment type="subcellular location">
    <subcellularLocation>
        <location evidence="1">Cell membrane</location>
        <topology evidence="1">Multi-pass membrane protein</topology>
    </subcellularLocation>
</comment>
<evidence type="ECO:0000256" key="2">
    <source>
        <dbReference type="ARBA" id="ARBA00022475"/>
    </source>
</evidence>
<dbReference type="CDD" id="cd17473">
    <property type="entry name" value="MFS_arabinose_efflux_permease_like"/>
    <property type="match status" value="1"/>
</dbReference>
<dbReference type="InterPro" id="IPR050189">
    <property type="entry name" value="MFS_Efflux_Transporters"/>
</dbReference>
<evidence type="ECO:0000259" key="7">
    <source>
        <dbReference type="PROSITE" id="PS50850"/>
    </source>
</evidence>
<evidence type="ECO:0000256" key="5">
    <source>
        <dbReference type="ARBA" id="ARBA00023136"/>
    </source>
</evidence>
<dbReference type="Proteomes" id="UP000651852">
    <property type="component" value="Unassembled WGS sequence"/>
</dbReference>
<dbReference type="Pfam" id="PF07690">
    <property type="entry name" value="MFS_1"/>
    <property type="match status" value="1"/>
</dbReference>
<evidence type="ECO:0000313" key="8">
    <source>
        <dbReference type="EMBL" id="MBC3948625.1"/>
    </source>
</evidence>
<keyword evidence="4 6" id="KW-1133">Transmembrane helix</keyword>
<dbReference type="InterPro" id="IPR005829">
    <property type="entry name" value="Sugar_transporter_CS"/>
</dbReference>
<feature type="transmembrane region" description="Helical" evidence="6">
    <location>
        <begin position="175"/>
        <end position="193"/>
    </location>
</feature>
<organism evidence="8 9">
    <name type="scientific">Pseudomonas folii</name>
    <dbReference type="NCBI Taxonomy" id="2762593"/>
    <lineage>
        <taxon>Bacteria</taxon>
        <taxon>Pseudomonadati</taxon>
        <taxon>Pseudomonadota</taxon>
        <taxon>Gammaproteobacteria</taxon>
        <taxon>Pseudomonadales</taxon>
        <taxon>Pseudomonadaceae</taxon>
        <taxon>Pseudomonas</taxon>
    </lineage>
</organism>
<proteinExistence type="predicted"/>
<feature type="transmembrane region" description="Helical" evidence="6">
    <location>
        <begin position="86"/>
        <end position="104"/>
    </location>
</feature>
<evidence type="ECO:0000313" key="9">
    <source>
        <dbReference type="Proteomes" id="UP000651852"/>
    </source>
</evidence>
<feature type="transmembrane region" description="Helical" evidence="6">
    <location>
        <begin position="256"/>
        <end position="276"/>
    </location>
</feature>
<accession>A0ABR7AW69</accession>
<comment type="caution">
    <text evidence="8">The sequence shown here is derived from an EMBL/GenBank/DDBJ whole genome shotgun (WGS) entry which is preliminary data.</text>
</comment>
<dbReference type="PANTHER" id="PTHR43124:SF3">
    <property type="entry name" value="CHLORAMPHENICOL EFFLUX PUMP RV0191"/>
    <property type="match status" value="1"/>
</dbReference>
<evidence type="ECO:0000256" key="3">
    <source>
        <dbReference type="ARBA" id="ARBA00022692"/>
    </source>
</evidence>
<evidence type="ECO:0000256" key="4">
    <source>
        <dbReference type="ARBA" id="ARBA00022989"/>
    </source>
</evidence>
<evidence type="ECO:0000256" key="1">
    <source>
        <dbReference type="ARBA" id="ARBA00004651"/>
    </source>
</evidence>
<feature type="transmembrane region" description="Helical" evidence="6">
    <location>
        <begin position="214"/>
        <end position="236"/>
    </location>
</feature>
<feature type="transmembrane region" description="Helical" evidence="6">
    <location>
        <begin position="308"/>
        <end position="331"/>
    </location>
</feature>
<name>A0ABR7AW69_9PSED</name>
<dbReference type="EMBL" id="JACONW010000005">
    <property type="protein sequence ID" value="MBC3948625.1"/>
    <property type="molecule type" value="Genomic_DNA"/>
</dbReference>
<dbReference type="InterPro" id="IPR011701">
    <property type="entry name" value="MFS"/>
</dbReference>
<keyword evidence="3 6" id="KW-0812">Transmembrane</keyword>
<evidence type="ECO:0000256" key="6">
    <source>
        <dbReference type="SAM" id="Phobius"/>
    </source>
</evidence>
<dbReference type="InterPro" id="IPR020846">
    <property type="entry name" value="MFS_dom"/>
</dbReference>
<reference evidence="8 9" key="1">
    <citation type="submission" date="2020-08" db="EMBL/GenBank/DDBJ databases">
        <title>Putative novel bacterial strains isolated from necrotic wheat leaf tissues caused by Xanthomonas translucens.</title>
        <authorList>
            <person name="Tambong J.T."/>
        </authorList>
    </citation>
    <scope>NUCLEOTIDE SEQUENCE [LARGE SCALE GENOMIC DNA]</scope>
    <source>
        <strain evidence="8 9">DOAB 1069</strain>
    </source>
</reference>
<keyword evidence="2" id="KW-1003">Cell membrane</keyword>
<dbReference type="PANTHER" id="PTHR43124">
    <property type="entry name" value="PURINE EFFLUX PUMP PBUE"/>
    <property type="match status" value="1"/>
</dbReference>
<feature type="transmembrane region" description="Helical" evidence="6">
    <location>
        <begin position="374"/>
        <end position="392"/>
    </location>
</feature>
<feature type="transmembrane region" description="Helical" evidence="6">
    <location>
        <begin position="110"/>
        <end position="132"/>
    </location>
</feature>
<dbReference type="InterPro" id="IPR036259">
    <property type="entry name" value="MFS_trans_sf"/>
</dbReference>
<feature type="transmembrane region" description="Helical" evidence="6">
    <location>
        <begin position="19"/>
        <end position="40"/>
    </location>
</feature>
<dbReference type="PROSITE" id="PS50850">
    <property type="entry name" value="MFS"/>
    <property type="match status" value="1"/>
</dbReference>
<dbReference type="Gene3D" id="1.20.1250.20">
    <property type="entry name" value="MFS general substrate transporter like domains"/>
    <property type="match status" value="1"/>
</dbReference>
<feature type="transmembrane region" description="Helical" evidence="6">
    <location>
        <begin position="343"/>
        <end position="368"/>
    </location>
</feature>
<keyword evidence="9" id="KW-1185">Reference proteome</keyword>
<dbReference type="PROSITE" id="PS00216">
    <property type="entry name" value="SUGAR_TRANSPORT_1"/>
    <property type="match status" value="1"/>
</dbReference>
<protein>
    <submittedName>
        <fullName evidence="8">MFS transporter</fullName>
    </submittedName>
</protein>
<sequence length="413" mass="43524">MVTSQAGATPRLRRSSAGVLLLIGSCLPILGGVLIAPVLPRIAGHFADSANTALLVPIVLTLPALMIALFSPFAGWVADRLGRKRLLVMAMMVYGICGPLPLVLDNLNAILLSRAGLGLAEAAIMTCCTTLIGDYYEGKSRARLLAWQTIVTSLSAATFFMVGGMLGEHGWRTPFSVYFIGLLFVPLMQLALWEPLRNQSEQSVTRSVAEPTTFPWRPLSVICLLTLVATLGFFVVPVQTGFLLGHLGIDSPQSTGMAIGISHAAVLVGALSFRWLNRIGPGLLLSATFLISGVGLMLLAAATDYRTVVIAMLVNGLGCGLMLPTVVNWALSSLSFEHRGRGTGAFTASFFGGQFASPLLVMLLSGGVGGRVDAVAMIGWGLVFAAAFSLIAPRLAGLRLLDPIQVKGDVALH</sequence>
<feature type="transmembrane region" description="Helical" evidence="6">
    <location>
        <begin position="144"/>
        <end position="163"/>
    </location>
</feature>
<feature type="domain" description="Major facilitator superfamily (MFS) profile" evidence="7">
    <location>
        <begin position="17"/>
        <end position="397"/>
    </location>
</feature>
<feature type="transmembrane region" description="Helical" evidence="6">
    <location>
        <begin position="283"/>
        <end position="302"/>
    </location>
</feature>
<gene>
    <name evidence="8" type="ORF">H8S59_02435</name>
</gene>
<feature type="transmembrane region" description="Helical" evidence="6">
    <location>
        <begin position="52"/>
        <end position="74"/>
    </location>
</feature>
<keyword evidence="5 6" id="KW-0472">Membrane</keyword>